<accession>A0ACB5RRP9</accession>
<sequence length="163" mass="18067">MPRIMAKFKHLSPINASAAPGKNIQGASRKLKRLFNKKTLASRVRKKLKQVKPPNSKSKKAAPSKWHSKQTTPNSIKTRGSATAHKTKKTKKISGHAKPGSCTKHIRRMMTEPIRNHDKTIDGVGPFLARIQSERGKKALEQHSGAPTPSNQTTLAIRTRKLD</sequence>
<dbReference type="Proteomes" id="UP001165186">
    <property type="component" value="Unassembled WGS sequence"/>
</dbReference>
<evidence type="ECO:0000313" key="1">
    <source>
        <dbReference type="EMBL" id="GME23203.1"/>
    </source>
</evidence>
<dbReference type="EMBL" id="BSXG01000006">
    <property type="protein sequence ID" value="GME23203.1"/>
    <property type="molecule type" value="Genomic_DNA"/>
</dbReference>
<organism evidence="1 2">
    <name type="scientific">Neofusicoccum parvum</name>
    <dbReference type="NCBI Taxonomy" id="310453"/>
    <lineage>
        <taxon>Eukaryota</taxon>
        <taxon>Fungi</taxon>
        <taxon>Dikarya</taxon>
        <taxon>Ascomycota</taxon>
        <taxon>Pezizomycotina</taxon>
        <taxon>Dothideomycetes</taxon>
        <taxon>Dothideomycetes incertae sedis</taxon>
        <taxon>Botryosphaeriales</taxon>
        <taxon>Botryosphaeriaceae</taxon>
        <taxon>Neofusicoccum</taxon>
    </lineage>
</organism>
<proteinExistence type="predicted"/>
<name>A0ACB5RRP9_9PEZI</name>
<comment type="caution">
    <text evidence="1">The sequence shown here is derived from an EMBL/GenBank/DDBJ whole genome shotgun (WGS) entry which is preliminary data.</text>
</comment>
<protein>
    <submittedName>
        <fullName evidence="1">Uncharacterized protein</fullName>
    </submittedName>
</protein>
<reference evidence="1" key="1">
    <citation type="submission" date="2024-09" db="EMBL/GenBank/DDBJ databases">
        <title>Draft Genome Sequences of Neofusicoccum parvum.</title>
        <authorList>
            <person name="Ashida A."/>
            <person name="Camagna M."/>
            <person name="Tanaka A."/>
            <person name="Takemoto D."/>
        </authorList>
    </citation>
    <scope>NUCLEOTIDE SEQUENCE</scope>
    <source>
        <strain evidence="1">PPO83</strain>
    </source>
</reference>
<gene>
    <name evidence="1" type="primary">g5695</name>
    <name evidence="1" type="ORF">NpPPO83_00005695</name>
</gene>
<evidence type="ECO:0000313" key="2">
    <source>
        <dbReference type="Proteomes" id="UP001165186"/>
    </source>
</evidence>
<keyword evidence="2" id="KW-1185">Reference proteome</keyword>